<evidence type="ECO:0000313" key="1">
    <source>
        <dbReference type="EMBL" id="PWN46574.1"/>
    </source>
</evidence>
<gene>
    <name evidence="1" type="ORF">IE53DRAFT_372234</name>
</gene>
<organism evidence="1 2">
    <name type="scientific">Violaceomyces palustris</name>
    <dbReference type="NCBI Taxonomy" id="1673888"/>
    <lineage>
        <taxon>Eukaryota</taxon>
        <taxon>Fungi</taxon>
        <taxon>Dikarya</taxon>
        <taxon>Basidiomycota</taxon>
        <taxon>Ustilaginomycotina</taxon>
        <taxon>Ustilaginomycetes</taxon>
        <taxon>Violaceomycetales</taxon>
        <taxon>Violaceomycetaceae</taxon>
        <taxon>Violaceomyces</taxon>
    </lineage>
</organism>
<accession>A0ACD0NLB6</accession>
<dbReference type="Proteomes" id="UP000245626">
    <property type="component" value="Unassembled WGS sequence"/>
</dbReference>
<feature type="non-terminal residue" evidence="1">
    <location>
        <position position="66"/>
    </location>
</feature>
<keyword evidence="2" id="KW-1185">Reference proteome</keyword>
<proteinExistence type="predicted"/>
<reference evidence="1 2" key="1">
    <citation type="journal article" date="2018" name="Mol. Biol. Evol.">
        <title>Broad Genomic Sampling Reveals a Smut Pathogenic Ancestry of the Fungal Clade Ustilaginomycotina.</title>
        <authorList>
            <person name="Kijpornyongpan T."/>
            <person name="Mondo S.J."/>
            <person name="Barry K."/>
            <person name="Sandor L."/>
            <person name="Lee J."/>
            <person name="Lipzen A."/>
            <person name="Pangilinan J."/>
            <person name="LaButti K."/>
            <person name="Hainaut M."/>
            <person name="Henrissat B."/>
            <person name="Grigoriev I.V."/>
            <person name="Spatafora J.W."/>
            <person name="Aime M.C."/>
        </authorList>
    </citation>
    <scope>NUCLEOTIDE SEQUENCE [LARGE SCALE GENOMIC DNA]</scope>
    <source>
        <strain evidence="1 2">SA 807</strain>
    </source>
</reference>
<sequence>MYGSTSNVFRTVLKPTKVTITTVRNSSTLSIARPVTKSTSPYSTAGITTSASKQASIGKRTVVNEE</sequence>
<dbReference type="EMBL" id="KZ820878">
    <property type="protein sequence ID" value="PWN46574.1"/>
    <property type="molecule type" value="Genomic_DNA"/>
</dbReference>
<evidence type="ECO:0000313" key="2">
    <source>
        <dbReference type="Proteomes" id="UP000245626"/>
    </source>
</evidence>
<name>A0ACD0NLB6_9BASI</name>
<protein>
    <submittedName>
        <fullName evidence="1">Uncharacterized protein</fullName>
    </submittedName>
</protein>